<keyword evidence="2" id="KW-1185">Reference proteome</keyword>
<dbReference type="RefSeq" id="WP_277731795.1">
    <property type="nucleotide sequence ID" value="NZ_CP120733.1"/>
</dbReference>
<organism evidence="1 2">
    <name type="scientific">Tepidibacter hydrothermalis</name>
    <dbReference type="NCBI Taxonomy" id="3036126"/>
    <lineage>
        <taxon>Bacteria</taxon>
        <taxon>Bacillati</taxon>
        <taxon>Bacillota</taxon>
        <taxon>Clostridia</taxon>
        <taxon>Peptostreptococcales</taxon>
        <taxon>Peptostreptococcaceae</taxon>
        <taxon>Tepidibacter</taxon>
    </lineage>
</organism>
<proteinExistence type="predicted"/>
<dbReference type="Pfam" id="PF13783">
    <property type="entry name" value="DUF4177"/>
    <property type="match status" value="1"/>
</dbReference>
<dbReference type="InterPro" id="IPR025234">
    <property type="entry name" value="YjzH-like"/>
</dbReference>
<reference evidence="1 2" key="1">
    <citation type="submission" date="2023-03" db="EMBL/GenBank/DDBJ databases">
        <title>Complete genome sequence of Tepidibacter sp. SWIR-1, isolated from a deep-sea hydrothermal vent.</title>
        <authorList>
            <person name="Li X."/>
        </authorList>
    </citation>
    <scope>NUCLEOTIDE SEQUENCE [LARGE SCALE GENOMIC DNA]</scope>
    <source>
        <strain evidence="1 2">SWIR-1</strain>
    </source>
</reference>
<protein>
    <submittedName>
        <fullName evidence="1">DUF4177 domain-containing protein</fullName>
    </submittedName>
</protein>
<dbReference type="Proteomes" id="UP001222800">
    <property type="component" value="Chromosome"/>
</dbReference>
<evidence type="ECO:0000313" key="2">
    <source>
        <dbReference type="Proteomes" id="UP001222800"/>
    </source>
</evidence>
<sequence>MYKYTYVEASAEGFFHPANHRELIDKYSSEGWRFVSAIPSLFGTHGVIKQFDLVFEKEEKEE</sequence>
<accession>A0ABY8EAL7</accession>
<gene>
    <name evidence="1" type="ORF">P4S50_15795</name>
</gene>
<evidence type="ECO:0000313" key="1">
    <source>
        <dbReference type="EMBL" id="WFD09841.1"/>
    </source>
</evidence>
<dbReference type="EMBL" id="CP120733">
    <property type="protein sequence ID" value="WFD09841.1"/>
    <property type="molecule type" value="Genomic_DNA"/>
</dbReference>
<name>A0ABY8EAL7_9FIRM</name>